<dbReference type="Gene3D" id="4.10.240.10">
    <property type="entry name" value="Zn(2)-C6 fungal-type DNA-binding domain"/>
    <property type="match status" value="1"/>
</dbReference>
<dbReference type="Proteomes" id="UP000054771">
    <property type="component" value="Unassembled WGS sequence"/>
</dbReference>
<dbReference type="GO" id="GO:0000981">
    <property type="term" value="F:DNA-binding transcription factor activity, RNA polymerase II-specific"/>
    <property type="evidence" value="ECO:0007669"/>
    <property type="project" value="InterPro"/>
</dbReference>
<keyword evidence="2" id="KW-0805">Transcription regulation</keyword>
<accession>A0A0U5GCK4</accession>
<organism evidence="8 9">
    <name type="scientific">Aspergillus calidoustus</name>
    <dbReference type="NCBI Taxonomy" id="454130"/>
    <lineage>
        <taxon>Eukaryota</taxon>
        <taxon>Fungi</taxon>
        <taxon>Dikarya</taxon>
        <taxon>Ascomycota</taxon>
        <taxon>Pezizomycotina</taxon>
        <taxon>Eurotiomycetes</taxon>
        <taxon>Eurotiomycetidae</taxon>
        <taxon>Eurotiales</taxon>
        <taxon>Aspergillaceae</taxon>
        <taxon>Aspergillus</taxon>
        <taxon>Aspergillus subgen. Nidulantes</taxon>
    </lineage>
</organism>
<dbReference type="PANTHER" id="PTHR47424:SF5">
    <property type="entry name" value="ZN(II)2CYS6 TRANSCRIPTION FACTOR (EUROFUNG)"/>
    <property type="match status" value="1"/>
</dbReference>
<keyword evidence="4" id="KW-0804">Transcription</keyword>
<feature type="region of interest" description="Disordered" evidence="6">
    <location>
        <begin position="1"/>
        <end position="37"/>
    </location>
</feature>
<dbReference type="InterPro" id="IPR051127">
    <property type="entry name" value="Fungal_SecMet_Regulators"/>
</dbReference>
<keyword evidence="5" id="KW-0539">Nucleus</keyword>
<dbReference type="InterPro" id="IPR007219">
    <property type="entry name" value="XnlR_reg_dom"/>
</dbReference>
<dbReference type="InterPro" id="IPR001138">
    <property type="entry name" value="Zn2Cys6_DnaBD"/>
</dbReference>
<proteinExistence type="predicted"/>
<dbReference type="EMBL" id="CDMC01000012">
    <property type="protein sequence ID" value="CEL08749.1"/>
    <property type="molecule type" value="Genomic_DNA"/>
</dbReference>
<dbReference type="PROSITE" id="PS00463">
    <property type="entry name" value="ZN2_CY6_FUNGAL_1"/>
    <property type="match status" value="1"/>
</dbReference>
<dbReference type="PROSITE" id="PS50048">
    <property type="entry name" value="ZN2_CY6_FUNGAL_2"/>
    <property type="match status" value="1"/>
</dbReference>
<keyword evidence="3" id="KW-0238">DNA-binding</keyword>
<dbReference type="CDD" id="cd12148">
    <property type="entry name" value="fungal_TF_MHR"/>
    <property type="match status" value="1"/>
</dbReference>
<evidence type="ECO:0000313" key="9">
    <source>
        <dbReference type="Proteomes" id="UP000054771"/>
    </source>
</evidence>
<evidence type="ECO:0000313" key="8">
    <source>
        <dbReference type="EMBL" id="CEL08749.1"/>
    </source>
</evidence>
<dbReference type="GO" id="GO:0006351">
    <property type="term" value="P:DNA-templated transcription"/>
    <property type="evidence" value="ECO:0007669"/>
    <property type="project" value="InterPro"/>
</dbReference>
<gene>
    <name evidence="8" type="ORF">ASPCAL11894</name>
</gene>
<dbReference type="CDD" id="cd00067">
    <property type="entry name" value="GAL4"/>
    <property type="match status" value="1"/>
</dbReference>
<evidence type="ECO:0000259" key="7">
    <source>
        <dbReference type="PROSITE" id="PS50048"/>
    </source>
</evidence>
<dbReference type="SUPFAM" id="SSF57701">
    <property type="entry name" value="Zn2/Cys6 DNA-binding domain"/>
    <property type="match status" value="1"/>
</dbReference>
<evidence type="ECO:0000256" key="3">
    <source>
        <dbReference type="ARBA" id="ARBA00023125"/>
    </source>
</evidence>
<feature type="compositionally biased region" description="Basic and acidic residues" evidence="6">
    <location>
        <begin position="7"/>
        <end position="21"/>
    </location>
</feature>
<dbReference type="GO" id="GO:0008270">
    <property type="term" value="F:zinc ion binding"/>
    <property type="evidence" value="ECO:0007669"/>
    <property type="project" value="InterPro"/>
</dbReference>
<dbReference type="SMART" id="SM00906">
    <property type="entry name" value="Fungal_trans"/>
    <property type="match status" value="1"/>
</dbReference>
<dbReference type="OrthoDB" id="3362851at2759"/>
<evidence type="ECO:0000256" key="6">
    <source>
        <dbReference type="SAM" id="MobiDB-lite"/>
    </source>
</evidence>
<evidence type="ECO:0000256" key="5">
    <source>
        <dbReference type="ARBA" id="ARBA00023242"/>
    </source>
</evidence>
<feature type="domain" description="Zn(2)-C6 fungal-type" evidence="7">
    <location>
        <begin position="43"/>
        <end position="74"/>
    </location>
</feature>
<name>A0A0U5GCK4_ASPCI</name>
<evidence type="ECO:0000256" key="2">
    <source>
        <dbReference type="ARBA" id="ARBA00023015"/>
    </source>
</evidence>
<protein>
    <recommendedName>
        <fullName evidence="7">Zn(2)-C6 fungal-type domain-containing protein</fullName>
    </recommendedName>
</protein>
<dbReference type="AlphaFoldDB" id="A0A0U5GCK4"/>
<evidence type="ECO:0000256" key="4">
    <source>
        <dbReference type="ARBA" id="ARBA00023163"/>
    </source>
</evidence>
<feature type="compositionally biased region" description="Low complexity" evidence="6">
    <location>
        <begin position="28"/>
        <end position="37"/>
    </location>
</feature>
<dbReference type="Pfam" id="PF00172">
    <property type="entry name" value="Zn_clus"/>
    <property type="match status" value="1"/>
</dbReference>
<keyword evidence="9" id="KW-1185">Reference proteome</keyword>
<sequence length="725" mass="80894">MFIAFDSTKDPDAADKEREPSPRNPKSGTTRGRVTRRGVVPRACGSCRRRKIKCNGEKPCEACRWYKRPQECTYPDNERIRNARASPSPDYRSALTKLFPGTAPEQLVDLPREKLLELMTGNSNSTQVQHSPATTTSATTAISVLPTDRPTLESLHFIPRDEVGEIPGAPPVSSGHISDDVNALSLLARPPTSYLGISSVQAALRAIAWNHPEYNFSISPTVSRQQAEEPLSPLSATLATLQFTENQLVDAYFANFHAFAPLLDEDAFRRTHLAGNRQDARWLALRDIVLALGSIVAAVDVNDRTHCTYFESSMSHLNLGSLGNPSIELVQALGLMGGWYCHYTSQPNLAYSLMGTSMRMALTLGLHRELCDSRSVYDRERVAHEDFRRRIWWSLCCLETWGQETLGRPGMNFFTASITVNPPRLVDKDNYLEIVPLIENVEFVKVASKIQESLATPPALTHTEMAELDAQLLQWWNNMPPILRDSEPQPTSIYSVRTVMRWRFYTQQMLLYRPALLNQTMRRIPLIAIRADERNAIQRCRESAELVILDIAQTTNVNRMLGWNAVWFLFQATMVPLICLSGVPVDNNSEASSESCKNQVQTAILALDRMRPYSPTAGRTFEVISSLFSSILQASDVQPPDTQGNDPMSNSISEGIPVASEHTAEQGLRGRPVDEGAGFFDNLPPEYMWEYLSWGPNDLWPDLSTLAQGDAMPFAEPSNRGPGPA</sequence>
<dbReference type="GO" id="GO:0005634">
    <property type="term" value="C:nucleus"/>
    <property type="evidence" value="ECO:0007669"/>
    <property type="project" value="TreeGrafter"/>
</dbReference>
<reference evidence="9" key="1">
    <citation type="journal article" date="2016" name="Genome Announc.">
        <title>Draft genome sequences of fungus Aspergillus calidoustus.</title>
        <authorList>
            <person name="Horn F."/>
            <person name="Linde J."/>
            <person name="Mattern D.J."/>
            <person name="Walther G."/>
            <person name="Guthke R."/>
            <person name="Scherlach K."/>
            <person name="Martin K."/>
            <person name="Brakhage A.A."/>
            <person name="Petzke L."/>
            <person name="Valiante V."/>
        </authorList>
    </citation>
    <scope>NUCLEOTIDE SEQUENCE [LARGE SCALE GENOMIC DNA]</scope>
    <source>
        <strain evidence="9">SF006504</strain>
    </source>
</reference>
<dbReference type="PANTHER" id="PTHR47424">
    <property type="entry name" value="REGULATORY PROTEIN GAL4"/>
    <property type="match status" value="1"/>
</dbReference>
<dbReference type="GO" id="GO:0000978">
    <property type="term" value="F:RNA polymerase II cis-regulatory region sequence-specific DNA binding"/>
    <property type="evidence" value="ECO:0007669"/>
    <property type="project" value="TreeGrafter"/>
</dbReference>
<dbReference type="SMART" id="SM00066">
    <property type="entry name" value="GAL4"/>
    <property type="match status" value="1"/>
</dbReference>
<dbReference type="InterPro" id="IPR036864">
    <property type="entry name" value="Zn2-C6_fun-type_DNA-bd_sf"/>
</dbReference>
<keyword evidence="1" id="KW-0479">Metal-binding</keyword>
<dbReference type="GO" id="GO:0000435">
    <property type="term" value="P:positive regulation of transcription from RNA polymerase II promoter by galactose"/>
    <property type="evidence" value="ECO:0007669"/>
    <property type="project" value="TreeGrafter"/>
</dbReference>
<evidence type="ECO:0000256" key="1">
    <source>
        <dbReference type="ARBA" id="ARBA00022723"/>
    </source>
</evidence>
<dbReference type="Pfam" id="PF04082">
    <property type="entry name" value="Fungal_trans"/>
    <property type="match status" value="1"/>
</dbReference>